<dbReference type="CDD" id="cd03332">
    <property type="entry name" value="LMO_FMN"/>
    <property type="match status" value="1"/>
</dbReference>
<dbReference type="SUPFAM" id="SSF51395">
    <property type="entry name" value="FMN-linked oxidoreductases"/>
    <property type="match status" value="1"/>
</dbReference>
<proteinExistence type="inferred from homology"/>
<dbReference type="PANTHER" id="PTHR10578">
    <property type="entry name" value="S -2-HYDROXY-ACID OXIDASE-RELATED"/>
    <property type="match status" value="1"/>
</dbReference>
<dbReference type="InterPro" id="IPR008259">
    <property type="entry name" value="FMN_hydac_DH_AS"/>
</dbReference>
<evidence type="ECO:0000259" key="4">
    <source>
        <dbReference type="PROSITE" id="PS51349"/>
    </source>
</evidence>
<evidence type="ECO:0000256" key="3">
    <source>
        <dbReference type="ARBA" id="ARBA00024042"/>
    </source>
</evidence>
<feature type="domain" description="FMN hydroxy acid dehydrogenase" evidence="4">
    <location>
        <begin position="28"/>
        <end position="430"/>
    </location>
</feature>
<name>A0ABU3BAL4_9GAMM</name>
<evidence type="ECO:0000256" key="1">
    <source>
        <dbReference type="ARBA" id="ARBA00001917"/>
    </source>
</evidence>
<evidence type="ECO:0000313" key="5">
    <source>
        <dbReference type="EMBL" id="MDT0619509.1"/>
    </source>
</evidence>
<dbReference type="EMBL" id="JAVRHY010000015">
    <property type="protein sequence ID" value="MDT0619509.1"/>
    <property type="molecule type" value="Genomic_DNA"/>
</dbReference>
<keyword evidence="6" id="KW-1185">Reference proteome</keyword>
<accession>A0ABU3BAL4</accession>
<organism evidence="5 6">
    <name type="scientific">Spectribacter acetivorans</name>
    <dbReference type="NCBI Taxonomy" id="3075603"/>
    <lineage>
        <taxon>Bacteria</taxon>
        <taxon>Pseudomonadati</taxon>
        <taxon>Pseudomonadota</taxon>
        <taxon>Gammaproteobacteria</taxon>
        <taxon>Salinisphaerales</taxon>
        <taxon>Salinisphaeraceae</taxon>
        <taxon>Spectribacter</taxon>
    </lineage>
</organism>
<gene>
    <name evidence="5" type="ORF">RM531_13605</name>
</gene>
<dbReference type="InterPro" id="IPR037350">
    <property type="entry name" value="LMO_FMN"/>
</dbReference>
<dbReference type="InterPro" id="IPR013785">
    <property type="entry name" value="Aldolase_TIM"/>
</dbReference>
<dbReference type="Gene3D" id="3.20.20.70">
    <property type="entry name" value="Aldolase class I"/>
    <property type="match status" value="1"/>
</dbReference>
<dbReference type="InterPro" id="IPR012133">
    <property type="entry name" value="Alpha-hydoxy_acid_DH_FMN"/>
</dbReference>
<dbReference type="InterPro" id="IPR037396">
    <property type="entry name" value="FMN_HAD"/>
</dbReference>
<comment type="similarity">
    <text evidence="3">Belongs to the FMN-dependent alpha-hydroxy acid dehydrogenase family.</text>
</comment>
<dbReference type="RefSeq" id="WP_311659985.1">
    <property type="nucleotide sequence ID" value="NZ_JAVRHY010000015.1"/>
</dbReference>
<dbReference type="Proteomes" id="UP001259982">
    <property type="component" value="Unassembled WGS sequence"/>
</dbReference>
<reference evidence="5 6" key="1">
    <citation type="submission" date="2023-09" db="EMBL/GenBank/DDBJ databases">
        <authorList>
            <person name="Rey-Velasco X."/>
        </authorList>
    </citation>
    <scope>NUCLEOTIDE SEQUENCE [LARGE SCALE GENOMIC DNA]</scope>
    <source>
        <strain evidence="5 6">P385</strain>
    </source>
</reference>
<sequence>MSDDPRSTRLTGPVERQRAIYMGGLAGRRPTVPVGMADLEAAAARCMSAEGYAYIAGGAGREDTMARNLSAFGHWQIKPRMLFDVAEQDTSVELFGRRLPTPFLLCPIGVLEMAHPDADVAVARAAADTGMPYIFSSQASRTMEDCAAAMGDAPRWFQLYWNKSDEMVESFVSRAEACGCEAIVVTLDTTLLGWRTRDLELAHLPFLHGKGIAQYTSDPVFRRQLADPLPGPDAKQPLNRHTLRVLMQVLRKWPDGMLDGLRSGQALAAVRRFIATYSRPTLTWDDLAFLRERTRLPILLKGILDPEDARKSLDYGVDGLLVSNHGGRQVDGSVATIEQLPGIVAAVDGCIPVIMDSGIRGGADAFKALALGATAVGIGRPYCYGLALAGEAGVREVLTNFHADFQLTMALAGCRSVAEIDRRRIAGPDTGDA</sequence>
<comment type="caution">
    <text evidence="5">The sequence shown here is derived from an EMBL/GenBank/DDBJ whole genome shotgun (WGS) entry which is preliminary data.</text>
</comment>
<dbReference type="InterPro" id="IPR000262">
    <property type="entry name" value="FMN-dep_DH"/>
</dbReference>
<dbReference type="PROSITE" id="PS00557">
    <property type="entry name" value="FMN_HYDROXY_ACID_DH_1"/>
    <property type="match status" value="1"/>
</dbReference>
<protein>
    <submittedName>
        <fullName evidence="5">Lactate 2-monooxygenase</fullName>
    </submittedName>
</protein>
<comment type="cofactor">
    <cofactor evidence="1">
        <name>FMN</name>
        <dbReference type="ChEBI" id="CHEBI:58210"/>
    </cofactor>
</comment>
<keyword evidence="2" id="KW-0560">Oxidoreductase</keyword>
<dbReference type="PANTHER" id="PTHR10578:SF143">
    <property type="entry name" value="FMN-DEPENDENT ALPHA-HYDROXY ACID DEHYDROGENASE PB1A11.03"/>
    <property type="match status" value="1"/>
</dbReference>
<dbReference type="PIRSF" id="PIRSF000138">
    <property type="entry name" value="Al-hdrx_acd_dh"/>
    <property type="match status" value="1"/>
</dbReference>
<dbReference type="PROSITE" id="PS51349">
    <property type="entry name" value="FMN_HYDROXY_ACID_DH_2"/>
    <property type="match status" value="1"/>
</dbReference>
<evidence type="ECO:0000313" key="6">
    <source>
        <dbReference type="Proteomes" id="UP001259982"/>
    </source>
</evidence>
<dbReference type="Pfam" id="PF01070">
    <property type="entry name" value="FMN_dh"/>
    <property type="match status" value="1"/>
</dbReference>
<evidence type="ECO:0000256" key="2">
    <source>
        <dbReference type="ARBA" id="ARBA00023002"/>
    </source>
</evidence>